<dbReference type="InterPro" id="IPR050211">
    <property type="entry name" value="FOX_domain-containing"/>
</dbReference>
<evidence type="ECO:0000256" key="2">
    <source>
        <dbReference type="ARBA" id="ARBA00023242"/>
    </source>
</evidence>
<name>A0ABD2PVF8_9PLAT</name>
<proteinExistence type="predicted"/>
<comment type="caution">
    <text evidence="6">The sequence shown here is derived from an EMBL/GenBank/DDBJ whole genome shotgun (WGS) entry which is preliminary data.</text>
</comment>
<dbReference type="PRINTS" id="PR00053">
    <property type="entry name" value="FORKHEAD"/>
</dbReference>
<dbReference type="Gene3D" id="1.10.10.10">
    <property type="entry name" value="Winged helix-like DNA-binding domain superfamily/Winged helix DNA-binding domain"/>
    <property type="match status" value="1"/>
</dbReference>
<comment type="subcellular location">
    <subcellularLocation>
        <location evidence="3">Nucleus</location>
    </subcellularLocation>
</comment>
<dbReference type="InterPro" id="IPR001766">
    <property type="entry name" value="Fork_head_dom"/>
</dbReference>
<dbReference type="PANTHER" id="PTHR11829">
    <property type="entry name" value="FORKHEAD BOX PROTEIN"/>
    <property type="match status" value="1"/>
</dbReference>
<feature type="compositionally biased region" description="Basic residues" evidence="4">
    <location>
        <begin position="193"/>
        <end position="202"/>
    </location>
</feature>
<dbReference type="AlphaFoldDB" id="A0ABD2PVF8"/>
<dbReference type="SMART" id="SM00339">
    <property type="entry name" value="FH"/>
    <property type="match status" value="1"/>
</dbReference>
<keyword evidence="7" id="KW-1185">Reference proteome</keyword>
<dbReference type="PROSITE" id="PS00657">
    <property type="entry name" value="FORK_HEAD_1"/>
    <property type="match status" value="1"/>
</dbReference>
<dbReference type="Proteomes" id="UP001626550">
    <property type="component" value="Unassembled WGS sequence"/>
</dbReference>
<feature type="region of interest" description="Disordered" evidence="4">
    <location>
        <begin position="52"/>
        <end position="97"/>
    </location>
</feature>
<dbReference type="InterPro" id="IPR018122">
    <property type="entry name" value="TF_fork_head_CS_1"/>
</dbReference>
<evidence type="ECO:0000259" key="5">
    <source>
        <dbReference type="PROSITE" id="PS50039"/>
    </source>
</evidence>
<dbReference type="PROSITE" id="PS00658">
    <property type="entry name" value="FORK_HEAD_2"/>
    <property type="match status" value="1"/>
</dbReference>
<dbReference type="InterPro" id="IPR036390">
    <property type="entry name" value="WH_DNA-bd_sf"/>
</dbReference>
<protein>
    <submittedName>
        <fullName evidence="6">Forkhead box C1-A</fullName>
    </submittedName>
</protein>
<dbReference type="EMBL" id="JBJKFK010002344">
    <property type="protein sequence ID" value="KAL3311244.1"/>
    <property type="molecule type" value="Genomic_DNA"/>
</dbReference>
<dbReference type="SUPFAM" id="SSF46785">
    <property type="entry name" value="Winged helix' DNA-binding domain"/>
    <property type="match status" value="1"/>
</dbReference>
<feature type="compositionally biased region" description="Polar residues" evidence="4">
    <location>
        <begin position="52"/>
        <end position="66"/>
    </location>
</feature>
<dbReference type="InterPro" id="IPR030456">
    <property type="entry name" value="TF_fork_head_CS_2"/>
</dbReference>
<keyword evidence="2 3" id="KW-0539">Nucleus</keyword>
<dbReference type="GO" id="GO:0005634">
    <property type="term" value="C:nucleus"/>
    <property type="evidence" value="ECO:0007669"/>
    <property type="project" value="UniProtKB-SubCell"/>
</dbReference>
<dbReference type="Pfam" id="PF00250">
    <property type="entry name" value="Forkhead"/>
    <property type="match status" value="1"/>
</dbReference>
<evidence type="ECO:0000256" key="4">
    <source>
        <dbReference type="SAM" id="MobiDB-lite"/>
    </source>
</evidence>
<feature type="compositionally biased region" description="Basic and acidic residues" evidence="4">
    <location>
        <begin position="80"/>
        <end position="91"/>
    </location>
</feature>
<feature type="domain" description="Fork-head" evidence="5">
    <location>
        <begin position="106"/>
        <end position="198"/>
    </location>
</feature>
<dbReference type="PROSITE" id="PS50039">
    <property type="entry name" value="FORK_HEAD_3"/>
    <property type="match status" value="1"/>
</dbReference>
<reference evidence="6 7" key="1">
    <citation type="submission" date="2024-11" db="EMBL/GenBank/DDBJ databases">
        <title>Adaptive evolution of stress response genes in parasites aligns with host niche diversity.</title>
        <authorList>
            <person name="Hahn C."/>
            <person name="Resl P."/>
        </authorList>
    </citation>
    <scope>NUCLEOTIDE SEQUENCE [LARGE SCALE GENOMIC DNA]</scope>
    <source>
        <strain evidence="6">EGGRZ-B1_66</strain>
        <tissue evidence="6">Body</tissue>
    </source>
</reference>
<keyword evidence="1 3" id="KW-0238">DNA-binding</keyword>
<organism evidence="6 7">
    <name type="scientific">Cichlidogyrus casuarinus</name>
    <dbReference type="NCBI Taxonomy" id="1844966"/>
    <lineage>
        <taxon>Eukaryota</taxon>
        <taxon>Metazoa</taxon>
        <taxon>Spiralia</taxon>
        <taxon>Lophotrochozoa</taxon>
        <taxon>Platyhelminthes</taxon>
        <taxon>Monogenea</taxon>
        <taxon>Monopisthocotylea</taxon>
        <taxon>Dactylogyridea</taxon>
        <taxon>Ancyrocephalidae</taxon>
        <taxon>Cichlidogyrus</taxon>
    </lineage>
</organism>
<evidence type="ECO:0000313" key="7">
    <source>
        <dbReference type="Proteomes" id="UP001626550"/>
    </source>
</evidence>
<dbReference type="FunFam" id="1.10.10.10:FF:001472">
    <property type="entry name" value="Forkhead domain protein 1"/>
    <property type="match status" value="1"/>
</dbReference>
<evidence type="ECO:0000313" key="6">
    <source>
        <dbReference type="EMBL" id="KAL3311244.1"/>
    </source>
</evidence>
<dbReference type="InterPro" id="IPR036388">
    <property type="entry name" value="WH-like_DNA-bd_sf"/>
</dbReference>
<gene>
    <name evidence="6" type="primary">FOXC1</name>
    <name evidence="6" type="ORF">Ciccas_010178</name>
</gene>
<feature type="region of interest" description="Disordered" evidence="4">
    <location>
        <begin position="191"/>
        <end position="221"/>
    </location>
</feature>
<dbReference type="PANTHER" id="PTHR11829:SF343">
    <property type="entry name" value="FORK-HEAD DOMAIN-CONTAINING PROTEIN"/>
    <property type="match status" value="1"/>
</dbReference>
<dbReference type="GO" id="GO:0003677">
    <property type="term" value="F:DNA binding"/>
    <property type="evidence" value="ECO:0007669"/>
    <property type="project" value="UniProtKB-UniRule"/>
</dbReference>
<accession>A0ABD2PVF8</accession>
<evidence type="ECO:0000256" key="1">
    <source>
        <dbReference type="ARBA" id="ARBA00023125"/>
    </source>
</evidence>
<evidence type="ECO:0000256" key="3">
    <source>
        <dbReference type="PROSITE-ProRule" id="PRU00089"/>
    </source>
</evidence>
<feature type="DNA-binding region" description="Fork-head" evidence="3">
    <location>
        <begin position="106"/>
        <end position="198"/>
    </location>
</feature>
<sequence length="298" mass="33965">MSAQLPCSEAALLSPNLFSNALLSFSQSPNLESLPPMFDSHAIQQLLHQFTSHEQNPNSSRVSTSVWKPEPPNLSPSQPRHSDEIAKHNFDSDTPGEFPVYPHRSKPPYSYIALIAMAIKNSPDKKLTLNGIYNFIMEHFPFYRENRQGWQNSIRHNLSLNECFVRLPKDTPGKGHYWALTTSAEEMFEHGNYRRRKRRSKLHSTNDSMSEASPRKQMKTVTVTPPQPCIIPNRFNLQQLFKQDPEPQPQPSRSALDILLKMPLLSNAASSLDQTNLILSALHQQNMNFSIDSIIKNH</sequence>